<name>A0A0K8U277_BACLA</name>
<proteinExistence type="predicted"/>
<accession>A0A0K8U277</accession>
<protein>
    <submittedName>
        <fullName evidence="1">Uncharacterized protein</fullName>
    </submittedName>
</protein>
<dbReference type="OrthoDB" id="272985at2759"/>
<sequence>MSEDILHRVGVHSENPHLDMNEEMHNQALILIEDMCYLMCGSLLARLGMTSPNRGVNDAFERELQREREYDTNELSQLVRTNVPLLNPQQREVYDTRLVELERHSSYH</sequence>
<reference evidence="1" key="1">
    <citation type="submission" date="2015-06" db="EMBL/GenBank/DDBJ databases">
        <authorList>
            <person name="Hoefler B.C."/>
            <person name="Straight P.D."/>
        </authorList>
    </citation>
    <scope>NUCLEOTIDE SEQUENCE</scope>
</reference>
<gene>
    <name evidence="1" type="ORF">c1_g1_i1</name>
    <name evidence="2" type="ORF">c1_g1_i3</name>
</gene>
<dbReference type="EMBL" id="GDHF01031532">
    <property type="protein sequence ID" value="JAI20782.1"/>
    <property type="molecule type" value="Transcribed_RNA"/>
</dbReference>
<dbReference type="EMBL" id="GDHF01015517">
    <property type="protein sequence ID" value="JAI36797.1"/>
    <property type="molecule type" value="Transcribed_RNA"/>
</dbReference>
<dbReference type="AlphaFoldDB" id="A0A0K8U277"/>
<organism evidence="1">
    <name type="scientific">Bactrocera latifrons</name>
    <name type="common">Malaysian fruit fly</name>
    <name type="synonym">Chaetodacus latifrons</name>
    <dbReference type="NCBI Taxonomy" id="174628"/>
    <lineage>
        <taxon>Eukaryota</taxon>
        <taxon>Metazoa</taxon>
        <taxon>Ecdysozoa</taxon>
        <taxon>Arthropoda</taxon>
        <taxon>Hexapoda</taxon>
        <taxon>Insecta</taxon>
        <taxon>Pterygota</taxon>
        <taxon>Neoptera</taxon>
        <taxon>Endopterygota</taxon>
        <taxon>Diptera</taxon>
        <taxon>Brachycera</taxon>
        <taxon>Muscomorpha</taxon>
        <taxon>Tephritoidea</taxon>
        <taxon>Tephritidae</taxon>
        <taxon>Bactrocera</taxon>
        <taxon>Bactrocera</taxon>
    </lineage>
</organism>
<evidence type="ECO:0000313" key="2">
    <source>
        <dbReference type="EMBL" id="JAI36797.1"/>
    </source>
</evidence>
<evidence type="ECO:0000313" key="1">
    <source>
        <dbReference type="EMBL" id="JAI20782.1"/>
    </source>
</evidence>